<feature type="compositionally biased region" description="Basic and acidic residues" evidence="1">
    <location>
        <begin position="177"/>
        <end position="189"/>
    </location>
</feature>
<feature type="domain" description="Probable zinc-ribbon" evidence="2">
    <location>
        <begin position="600"/>
        <end position="644"/>
    </location>
</feature>
<dbReference type="Pfam" id="PF11331">
    <property type="entry name" value="Zn_ribbon_12"/>
    <property type="match status" value="1"/>
</dbReference>
<accession>A0AAD7LVT2</accession>
<evidence type="ECO:0000313" key="4">
    <source>
        <dbReference type="Proteomes" id="UP001163823"/>
    </source>
</evidence>
<reference evidence="3" key="1">
    <citation type="journal article" date="2023" name="Science">
        <title>Elucidation of the pathway for biosynthesis of saponin adjuvants from the soapbark tree.</title>
        <authorList>
            <person name="Reed J."/>
            <person name="Orme A."/>
            <person name="El-Demerdash A."/>
            <person name="Owen C."/>
            <person name="Martin L.B.B."/>
            <person name="Misra R.C."/>
            <person name="Kikuchi S."/>
            <person name="Rejzek M."/>
            <person name="Martin A.C."/>
            <person name="Harkess A."/>
            <person name="Leebens-Mack J."/>
            <person name="Louveau T."/>
            <person name="Stephenson M.J."/>
            <person name="Osbourn A."/>
        </authorList>
    </citation>
    <scope>NUCLEOTIDE SEQUENCE</scope>
    <source>
        <strain evidence="3">S10</strain>
    </source>
</reference>
<feature type="compositionally biased region" description="Basic and acidic residues" evidence="1">
    <location>
        <begin position="1"/>
        <end position="15"/>
    </location>
</feature>
<comment type="caution">
    <text evidence="3">The sequence shown here is derived from an EMBL/GenBank/DDBJ whole genome shotgun (WGS) entry which is preliminary data.</text>
</comment>
<feature type="compositionally biased region" description="Basic and acidic residues" evidence="1">
    <location>
        <begin position="67"/>
        <end position="80"/>
    </location>
</feature>
<dbReference type="KEGG" id="qsa:O6P43_014861"/>
<gene>
    <name evidence="3" type="ORF">O6P43_014861</name>
</gene>
<evidence type="ECO:0000256" key="1">
    <source>
        <dbReference type="SAM" id="MobiDB-lite"/>
    </source>
</evidence>
<dbReference type="EMBL" id="JARAOO010000006">
    <property type="protein sequence ID" value="KAJ7965167.1"/>
    <property type="molecule type" value="Genomic_DNA"/>
</dbReference>
<sequence length="824" mass="91899">MKLKSRLHETDEVKKFNNSTQIAITPSLGECSLGEIHGTDQNASGNSNSEELGSFRLSNEEQNNGSDKSECSIEQHEVSKKNGSTEAFHREVEASSPSKEANSVVDADTGDVNSLSAGEGEELNDGSSSSVGAEELIDGGLPSQQEKEEANNGNSSLVWAKSDLCSHGSDSTCKSSSTEHLEEVKERISHVAAQRPAGESSSPDTPFPSPNEQLQQAQGSIHHRIDRARSTDTLESVEIVDPSSELSGVVETFTYPTARSNHAYDGSISSSDGMDDQFLNQHLNPVQDSCTVVNTITSEEMPRRDKLLVDSMIHRDLETQQLSRNTSSDLFRRKHYAMKHEKRDQGGLLKTTRNAFRGRNWMRTEREENSSRTPYQRSHQYGYENGSLSNQVHDKCNSSFYSADISEDPELEKIKLLKMVYELQDQLKRTSYLNGKTNGRISTGGSSKEKHALAYHSHEVNRRRVSHGLNYHRCPGRCSHGDNWHQKHKFSRIPFSREATSSRTRNQVDHSYFKCCPQDWQCSAQLPAHYLYQNKALCMSHPGYISHTSCSSSPQRYTDSEFATRGRETKSSAQRHRAHEIKKSLKEKQSFVKRHLRPMAGGAPFLTCWKCLKLLQLPADFLLFKRRCHRLKCGACSEVLEFSLHDSSHIVSYPRNSIDPPPSEVDDNDEVINRKNVISTSHFNRCPHANPVSCSDDYGLSVCRSCSSATDPVPLTPDQHFHPNAYGIRISNGSSGPRTEKDEFRLKHLNSKKKAAVETHELVGPSSSISRSQKLSLQHNKLPPQKGPPLHRLMGYSSPAKLIKGSGSGSSGEVTSLYTMKKVI</sequence>
<dbReference type="PANTHER" id="PTHR31105:SF38">
    <property type="entry name" value="PROTEIN ENHANCED DISEASE RESISTANCE 4"/>
    <property type="match status" value="1"/>
</dbReference>
<dbReference type="InterPro" id="IPR021480">
    <property type="entry name" value="Zinc_ribbon_12"/>
</dbReference>
<evidence type="ECO:0000313" key="3">
    <source>
        <dbReference type="EMBL" id="KAJ7965167.1"/>
    </source>
</evidence>
<dbReference type="AlphaFoldDB" id="A0AAD7LVT2"/>
<organism evidence="3 4">
    <name type="scientific">Quillaja saponaria</name>
    <name type="common">Soap bark tree</name>
    <dbReference type="NCBI Taxonomy" id="32244"/>
    <lineage>
        <taxon>Eukaryota</taxon>
        <taxon>Viridiplantae</taxon>
        <taxon>Streptophyta</taxon>
        <taxon>Embryophyta</taxon>
        <taxon>Tracheophyta</taxon>
        <taxon>Spermatophyta</taxon>
        <taxon>Magnoliopsida</taxon>
        <taxon>eudicotyledons</taxon>
        <taxon>Gunneridae</taxon>
        <taxon>Pentapetalae</taxon>
        <taxon>rosids</taxon>
        <taxon>fabids</taxon>
        <taxon>Fabales</taxon>
        <taxon>Quillajaceae</taxon>
        <taxon>Quillaja</taxon>
    </lineage>
</organism>
<dbReference type="Proteomes" id="UP001163823">
    <property type="component" value="Chromosome 6"/>
</dbReference>
<dbReference type="GO" id="GO:1900150">
    <property type="term" value="P:regulation of defense response to fungus"/>
    <property type="evidence" value="ECO:0007669"/>
    <property type="project" value="InterPro"/>
</dbReference>
<proteinExistence type="predicted"/>
<protein>
    <submittedName>
        <fullName evidence="3">Protein ENHANCED DISEASE RESISTANCE 4</fullName>
    </submittedName>
</protein>
<evidence type="ECO:0000259" key="2">
    <source>
        <dbReference type="Pfam" id="PF11331"/>
    </source>
</evidence>
<keyword evidence="4" id="KW-1185">Reference proteome</keyword>
<feature type="compositionally biased region" description="Polar residues" evidence="1">
    <location>
        <begin position="199"/>
        <end position="219"/>
    </location>
</feature>
<name>A0AAD7LVT2_QUISA</name>
<dbReference type="PANTHER" id="PTHR31105">
    <property type="entry name" value="EXTRA-LARGE G-PROTEIN-LIKE"/>
    <property type="match status" value="1"/>
</dbReference>
<dbReference type="InterPro" id="IPR040244">
    <property type="entry name" value="EDR4-like"/>
</dbReference>
<feature type="compositionally biased region" description="Polar residues" evidence="1">
    <location>
        <begin position="39"/>
        <end position="66"/>
    </location>
</feature>
<feature type="region of interest" description="Disordered" evidence="1">
    <location>
        <begin position="1"/>
        <end position="223"/>
    </location>
</feature>